<proteinExistence type="predicted"/>
<comment type="caution">
    <text evidence="1">The sequence shown here is derived from an EMBL/GenBank/DDBJ whole genome shotgun (WGS) entry which is preliminary data.</text>
</comment>
<accession>A0AAW1NF05</accession>
<protein>
    <submittedName>
        <fullName evidence="1">Uncharacterized protein</fullName>
    </submittedName>
</protein>
<sequence length="123" mass="14525">MGKLARNIKITRSWKDVTDGEKSTMWLCAKRTWHLVDDKKKLVLKAIRNRLKEWRTGMTTTYIFPKEKLNDMEDSVVESPVGNISSSHKRIGMSLLSSAWIRNCRKREKKLRRHKSITYIHII</sequence>
<dbReference type="Proteomes" id="UP001443914">
    <property type="component" value="Unassembled WGS sequence"/>
</dbReference>
<dbReference type="AlphaFoldDB" id="A0AAW1NF05"/>
<name>A0AAW1NF05_SAPOF</name>
<evidence type="ECO:0000313" key="2">
    <source>
        <dbReference type="Proteomes" id="UP001443914"/>
    </source>
</evidence>
<reference evidence="1" key="1">
    <citation type="submission" date="2024-03" db="EMBL/GenBank/DDBJ databases">
        <title>WGS assembly of Saponaria officinalis var. Norfolk2.</title>
        <authorList>
            <person name="Jenkins J."/>
            <person name="Shu S."/>
            <person name="Grimwood J."/>
            <person name="Barry K."/>
            <person name="Goodstein D."/>
            <person name="Schmutz J."/>
            <person name="Leebens-Mack J."/>
            <person name="Osbourn A."/>
        </authorList>
    </citation>
    <scope>NUCLEOTIDE SEQUENCE [LARGE SCALE GENOMIC DNA]</scope>
    <source>
        <strain evidence="1">JIC</strain>
    </source>
</reference>
<organism evidence="1 2">
    <name type="scientific">Saponaria officinalis</name>
    <name type="common">Common soapwort</name>
    <name type="synonym">Lychnis saponaria</name>
    <dbReference type="NCBI Taxonomy" id="3572"/>
    <lineage>
        <taxon>Eukaryota</taxon>
        <taxon>Viridiplantae</taxon>
        <taxon>Streptophyta</taxon>
        <taxon>Embryophyta</taxon>
        <taxon>Tracheophyta</taxon>
        <taxon>Spermatophyta</taxon>
        <taxon>Magnoliopsida</taxon>
        <taxon>eudicotyledons</taxon>
        <taxon>Gunneridae</taxon>
        <taxon>Pentapetalae</taxon>
        <taxon>Caryophyllales</taxon>
        <taxon>Caryophyllaceae</taxon>
        <taxon>Caryophylleae</taxon>
        <taxon>Saponaria</taxon>
    </lineage>
</organism>
<gene>
    <name evidence="1" type="ORF">RND81_01G075900</name>
</gene>
<dbReference type="EMBL" id="JBDFQZ010000001">
    <property type="protein sequence ID" value="KAK9756134.1"/>
    <property type="molecule type" value="Genomic_DNA"/>
</dbReference>
<keyword evidence="2" id="KW-1185">Reference proteome</keyword>
<evidence type="ECO:0000313" key="1">
    <source>
        <dbReference type="EMBL" id="KAK9756134.1"/>
    </source>
</evidence>